<proteinExistence type="predicted"/>
<dbReference type="AlphaFoldDB" id="A0A1I6BMM4"/>
<protein>
    <submittedName>
        <fullName evidence="1">Uncharacterized protein</fullName>
    </submittedName>
</protein>
<name>A0A1I6BMM4_HYMAR</name>
<dbReference type="RefSeq" id="WP_092678787.1">
    <property type="nucleotide sequence ID" value="NZ_FOXS01000010.1"/>
</dbReference>
<evidence type="ECO:0000313" key="1">
    <source>
        <dbReference type="EMBL" id="SFQ82165.1"/>
    </source>
</evidence>
<reference evidence="2" key="1">
    <citation type="submission" date="2016-10" db="EMBL/GenBank/DDBJ databases">
        <authorList>
            <person name="Varghese N."/>
            <person name="Submissions S."/>
        </authorList>
    </citation>
    <scope>NUCLEOTIDE SEQUENCE [LARGE SCALE GENOMIC DNA]</scope>
    <source>
        <strain evidence="2">OR362-8,ATCC BAA-1266,JCM 13504</strain>
    </source>
</reference>
<accession>A0A1I6BMM4</accession>
<dbReference type="EMBL" id="FOXS01000010">
    <property type="protein sequence ID" value="SFQ82165.1"/>
    <property type="molecule type" value="Genomic_DNA"/>
</dbReference>
<sequence>MIRVYLDWNVVSNFKRDEFKDIREFIAKNKKSLQFPYTPAHFKDLMKSYRPDNDLFGTDLESLEYLSENHFMRWGKEGMEILMGSPKDYLEIEKDSEDIFSQMDMEKILNDLGDNELGRAVGGLMKSLFQLQPAGIEVTDENREMLQKMFPNLSNSSSMWDLMKGMVPFSQKLHQDREYYKDFRKSIGEKGFKLEPASGNWNVETVVKNIDQFLERLNTKLTFREYINTCFKHKKEPATGFEYYTTAYLMLDMLGYKPDKLPKTTDSMQNIQADGQHSFYSAYCDYFVVDDTKLRIKTQVLFKEFNIPTIVLESNEFIKVVKDKLHINKEGVHFINEAVELLEAENIVEYYESNNEDEGDTRAFKLPVFYFDFFNYAIYEWYPKQEGFALIFKKVFKNYSSFVYYTECERVIDRVTSFFGYDNKEELERKKKEFVYGESEVKFFWTFDGGVVILEKDKENKRPLLTYVVATKQKESVSEVS</sequence>
<keyword evidence="2" id="KW-1185">Reference proteome</keyword>
<organism evidence="1 2">
    <name type="scientific">Hymenobacter arizonensis</name>
    <name type="common">Siccationidurans arizonensis</name>
    <dbReference type="NCBI Taxonomy" id="1227077"/>
    <lineage>
        <taxon>Bacteria</taxon>
        <taxon>Pseudomonadati</taxon>
        <taxon>Bacteroidota</taxon>
        <taxon>Cytophagia</taxon>
        <taxon>Cytophagales</taxon>
        <taxon>Hymenobacteraceae</taxon>
        <taxon>Hymenobacter</taxon>
    </lineage>
</organism>
<dbReference type="Proteomes" id="UP000199029">
    <property type="component" value="Unassembled WGS sequence"/>
</dbReference>
<dbReference type="OrthoDB" id="1413206at2"/>
<gene>
    <name evidence="1" type="ORF">SAMN04515668_4749</name>
</gene>
<evidence type="ECO:0000313" key="2">
    <source>
        <dbReference type="Proteomes" id="UP000199029"/>
    </source>
</evidence>